<sequence length="117" mass="12959">MPEIRDCPFCARIATYDYDQVYNSVVVRLEPLNPVTPGHQLFVPVWHAEHPSGAAVRIAMGYAEYYGGRQGGDFNLITSSGTAATQTIRHIHVHYVPRRTGDGLPLPWTPPTGGRSR</sequence>
<comment type="caution">
    <text evidence="1">The sequence shown here is derived from an EMBL/GenBank/DDBJ whole genome shotgun (WGS) entry which is preliminary data.</text>
</comment>
<dbReference type="InterPro" id="IPR036265">
    <property type="entry name" value="HIT-like_sf"/>
</dbReference>
<evidence type="ECO:0008006" key="3">
    <source>
        <dbReference type="Google" id="ProtNLM"/>
    </source>
</evidence>
<gene>
    <name evidence="1" type="ORF">NRB56_33520</name>
</gene>
<dbReference type="Proteomes" id="UP000431401">
    <property type="component" value="Unassembled WGS sequence"/>
</dbReference>
<keyword evidence="2" id="KW-1185">Reference proteome</keyword>
<accession>A0A7K0DPV3</accession>
<organism evidence="1 2">
    <name type="scientific">Nocardia aurantia</name>
    <dbReference type="NCBI Taxonomy" id="2585199"/>
    <lineage>
        <taxon>Bacteria</taxon>
        <taxon>Bacillati</taxon>
        <taxon>Actinomycetota</taxon>
        <taxon>Actinomycetes</taxon>
        <taxon>Mycobacteriales</taxon>
        <taxon>Nocardiaceae</taxon>
        <taxon>Nocardia</taxon>
    </lineage>
</organism>
<dbReference type="SUPFAM" id="SSF54197">
    <property type="entry name" value="HIT-like"/>
    <property type="match status" value="1"/>
</dbReference>
<dbReference type="Gene3D" id="3.30.428.10">
    <property type="entry name" value="HIT-like"/>
    <property type="match status" value="1"/>
</dbReference>
<proteinExistence type="predicted"/>
<protein>
    <recommendedName>
        <fullName evidence="3">HIT domain-containing protein</fullName>
    </recommendedName>
</protein>
<reference evidence="1 2" key="1">
    <citation type="submission" date="2019-10" db="EMBL/GenBank/DDBJ databases">
        <title>Nocardia macrotermitis sp. nov. and Nocardia aurantia sp. nov., isolated from the gut of fungus growing-termite Macrotermes natalensis.</title>
        <authorList>
            <person name="Benndorf R."/>
            <person name="Schwitalla J."/>
            <person name="Martin K."/>
            <person name="De Beer W."/>
            <person name="Kaster A.-K."/>
            <person name="Vollmers J."/>
            <person name="Poulsen M."/>
            <person name="Beemelmanns C."/>
        </authorList>
    </citation>
    <scope>NUCLEOTIDE SEQUENCE [LARGE SCALE GENOMIC DNA]</scope>
    <source>
        <strain evidence="1 2">RB56</strain>
    </source>
</reference>
<dbReference type="AlphaFoldDB" id="A0A7K0DPV3"/>
<dbReference type="RefSeq" id="WP_227837869.1">
    <property type="nucleotide sequence ID" value="NZ_WEGI01000007.1"/>
</dbReference>
<name>A0A7K0DPV3_9NOCA</name>
<evidence type="ECO:0000313" key="1">
    <source>
        <dbReference type="EMBL" id="MQY27769.1"/>
    </source>
</evidence>
<dbReference type="EMBL" id="WEGI01000007">
    <property type="protein sequence ID" value="MQY27769.1"/>
    <property type="molecule type" value="Genomic_DNA"/>
</dbReference>
<evidence type="ECO:0000313" key="2">
    <source>
        <dbReference type="Proteomes" id="UP000431401"/>
    </source>
</evidence>